<dbReference type="AlphaFoldDB" id="A0AAV4IE75"/>
<sequence length="110" mass="12794">MHTKHRVASCGIVEDARLSDREVWGLSPAFGRSTFSPLKGCLYFILRRTHALKEYPTIDSQRSCQCARVMRFTCCSCLAATLHETVKEGRWNWRRENRVREEDGDEDKKT</sequence>
<dbReference type="EMBL" id="BMAT01006265">
    <property type="protein sequence ID" value="GFS09279.1"/>
    <property type="molecule type" value="Genomic_DNA"/>
</dbReference>
<organism evidence="1 2">
    <name type="scientific">Elysia marginata</name>
    <dbReference type="NCBI Taxonomy" id="1093978"/>
    <lineage>
        <taxon>Eukaryota</taxon>
        <taxon>Metazoa</taxon>
        <taxon>Spiralia</taxon>
        <taxon>Lophotrochozoa</taxon>
        <taxon>Mollusca</taxon>
        <taxon>Gastropoda</taxon>
        <taxon>Heterobranchia</taxon>
        <taxon>Euthyneura</taxon>
        <taxon>Panpulmonata</taxon>
        <taxon>Sacoglossa</taxon>
        <taxon>Placobranchoidea</taxon>
        <taxon>Plakobranchidae</taxon>
        <taxon>Elysia</taxon>
    </lineage>
</organism>
<feature type="non-terminal residue" evidence="1">
    <location>
        <position position="110"/>
    </location>
</feature>
<evidence type="ECO:0000313" key="2">
    <source>
        <dbReference type="Proteomes" id="UP000762676"/>
    </source>
</evidence>
<comment type="caution">
    <text evidence="1">The sequence shown here is derived from an EMBL/GenBank/DDBJ whole genome shotgun (WGS) entry which is preliminary data.</text>
</comment>
<proteinExistence type="predicted"/>
<reference evidence="1 2" key="1">
    <citation type="journal article" date="2021" name="Elife">
        <title>Chloroplast acquisition without the gene transfer in kleptoplastic sea slugs, Plakobranchus ocellatus.</title>
        <authorList>
            <person name="Maeda T."/>
            <person name="Takahashi S."/>
            <person name="Yoshida T."/>
            <person name="Shimamura S."/>
            <person name="Takaki Y."/>
            <person name="Nagai Y."/>
            <person name="Toyoda A."/>
            <person name="Suzuki Y."/>
            <person name="Arimoto A."/>
            <person name="Ishii H."/>
            <person name="Satoh N."/>
            <person name="Nishiyama T."/>
            <person name="Hasebe M."/>
            <person name="Maruyama T."/>
            <person name="Minagawa J."/>
            <person name="Obokata J."/>
            <person name="Shigenobu S."/>
        </authorList>
    </citation>
    <scope>NUCLEOTIDE SEQUENCE [LARGE SCALE GENOMIC DNA]</scope>
</reference>
<gene>
    <name evidence="1" type="ORF">ElyMa_003034000</name>
</gene>
<evidence type="ECO:0000313" key="1">
    <source>
        <dbReference type="EMBL" id="GFS09279.1"/>
    </source>
</evidence>
<protein>
    <submittedName>
        <fullName evidence="1">Uncharacterized protein</fullName>
    </submittedName>
</protein>
<accession>A0AAV4IE75</accession>
<name>A0AAV4IE75_9GAST</name>
<keyword evidence="2" id="KW-1185">Reference proteome</keyword>
<dbReference type="Proteomes" id="UP000762676">
    <property type="component" value="Unassembled WGS sequence"/>
</dbReference>